<dbReference type="FunFam" id="3.40.50.300:FF:000016">
    <property type="entry name" value="Oligopeptide ABC transporter ATP-binding component"/>
    <property type="match status" value="1"/>
</dbReference>
<comment type="subcellular location">
    <subcellularLocation>
        <location evidence="1">Cell membrane</location>
        <topology evidence="1">Peripheral membrane protein</topology>
    </subcellularLocation>
</comment>
<dbReference type="PROSITE" id="PS50893">
    <property type="entry name" value="ABC_TRANSPORTER_2"/>
    <property type="match status" value="1"/>
</dbReference>
<protein>
    <submittedName>
        <fullName evidence="9">ABC transporter ATP-binding protein</fullName>
    </submittedName>
</protein>
<evidence type="ECO:0000256" key="4">
    <source>
        <dbReference type="ARBA" id="ARBA00022475"/>
    </source>
</evidence>
<dbReference type="InterPro" id="IPR013563">
    <property type="entry name" value="Oligopep_ABC_C"/>
</dbReference>
<dbReference type="GO" id="GO:0005886">
    <property type="term" value="C:plasma membrane"/>
    <property type="evidence" value="ECO:0007669"/>
    <property type="project" value="UniProtKB-SubCell"/>
</dbReference>
<accession>A0A9D1I9S0</accession>
<evidence type="ECO:0000256" key="2">
    <source>
        <dbReference type="ARBA" id="ARBA00005417"/>
    </source>
</evidence>
<comment type="similarity">
    <text evidence="2">Belongs to the ABC transporter superfamily.</text>
</comment>
<dbReference type="PROSITE" id="PS00211">
    <property type="entry name" value="ABC_TRANSPORTER_1"/>
    <property type="match status" value="1"/>
</dbReference>
<dbReference type="InterPro" id="IPR003593">
    <property type="entry name" value="AAA+_ATPase"/>
</dbReference>
<dbReference type="InterPro" id="IPR003439">
    <property type="entry name" value="ABC_transporter-like_ATP-bd"/>
</dbReference>
<dbReference type="Proteomes" id="UP000824072">
    <property type="component" value="Unassembled WGS sequence"/>
</dbReference>
<dbReference type="InterPro" id="IPR017871">
    <property type="entry name" value="ABC_transporter-like_CS"/>
</dbReference>
<dbReference type="SMART" id="SM00382">
    <property type="entry name" value="AAA"/>
    <property type="match status" value="1"/>
</dbReference>
<dbReference type="EMBL" id="DVMU01000058">
    <property type="protein sequence ID" value="HIU33440.1"/>
    <property type="molecule type" value="Genomic_DNA"/>
</dbReference>
<dbReference type="Pfam" id="PF08352">
    <property type="entry name" value="oligo_HPY"/>
    <property type="match status" value="1"/>
</dbReference>
<name>A0A9D1I9S0_9FIRM</name>
<keyword evidence="5" id="KW-0547">Nucleotide-binding</keyword>
<keyword evidence="7" id="KW-0472">Membrane</keyword>
<dbReference type="Gene3D" id="3.40.50.300">
    <property type="entry name" value="P-loop containing nucleotide triphosphate hydrolases"/>
    <property type="match status" value="1"/>
</dbReference>
<evidence type="ECO:0000259" key="8">
    <source>
        <dbReference type="PROSITE" id="PS50893"/>
    </source>
</evidence>
<proteinExistence type="inferred from homology"/>
<evidence type="ECO:0000256" key="6">
    <source>
        <dbReference type="ARBA" id="ARBA00022840"/>
    </source>
</evidence>
<dbReference type="AlphaFoldDB" id="A0A9D1I9S0"/>
<reference evidence="9" key="2">
    <citation type="journal article" date="2021" name="PeerJ">
        <title>Extensive microbial diversity within the chicken gut microbiome revealed by metagenomics and culture.</title>
        <authorList>
            <person name="Gilroy R."/>
            <person name="Ravi A."/>
            <person name="Getino M."/>
            <person name="Pursley I."/>
            <person name="Horton D.L."/>
            <person name="Alikhan N.F."/>
            <person name="Baker D."/>
            <person name="Gharbi K."/>
            <person name="Hall N."/>
            <person name="Watson M."/>
            <person name="Adriaenssens E.M."/>
            <person name="Foster-Nyarko E."/>
            <person name="Jarju S."/>
            <person name="Secka A."/>
            <person name="Antonio M."/>
            <person name="Oren A."/>
            <person name="Chaudhuri R.R."/>
            <person name="La Ragione R."/>
            <person name="Hildebrand F."/>
            <person name="Pallen M.J."/>
        </authorList>
    </citation>
    <scope>NUCLEOTIDE SEQUENCE</scope>
    <source>
        <strain evidence="9">ChiHcec3-11533</strain>
    </source>
</reference>
<dbReference type="InterPro" id="IPR027417">
    <property type="entry name" value="P-loop_NTPase"/>
</dbReference>
<feature type="domain" description="ABC transporter" evidence="8">
    <location>
        <begin position="8"/>
        <end position="255"/>
    </location>
</feature>
<sequence length="325" mass="35984">MNDPLLSIRDLTIHYEMEQSVVEAVNGMSFDVFEGEAVGLVGETGAGKTTTALGIMRLIQTPPGHIVQGSIRFMGEDLLQKSETQMRKIRGNQISMIFQDPMTSLNPVMTVGEQISEVIRLHNHLSRKEALRQAVDMLEMVGIPGSRYMEYPHQFSGGMKQRVVIAIALACKPKLLIADEPTTALDVTIQAQVLDMILKLQKELHTATILITHDLGVVAETCDKVGILYAGQIVEFSNLHEIYKNPLHPYTKGLFGSLPDISKKLTRLKPIKGLMPDPTALPNYCSFYDRCDHRTDACKQGEPPFVEATPGHWVRCKCLTGGETA</sequence>
<dbReference type="PANTHER" id="PTHR43297">
    <property type="entry name" value="OLIGOPEPTIDE TRANSPORT ATP-BINDING PROTEIN APPD"/>
    <property type="match status" value="1"/>
</dbReference>
<evidence type="ECO:0000256" key="1">
    <source>
        <dbReference type="ARBA" id="ARBA00004202"/>
    </source>
</evidence>
<dbReference type="Pfam" id="PF00005">
    <property type="entry name" value="ABC_tran"/>
    <property type="match status" value="1"/>
</dbReference>
<dbReference type="GO" id="GO:0005524">
    <property type="term" value="F:ATP binding"/>
    <property type="evidence" value="ECO:0007669"/>
    <property type="project" value="UniProtKB-KW"/>
</dbReference>
<evidence type="ECO:0000256" key="7">
    <source>
        <dbReference type="ARBA" id="ARBA00023136"/>
    </source>
</evidence>
<dbReference type="InterPro" id="IPR050388">
    <property type="entry name" value="ABC_Ni/Peptide_Import"/>
</dbReference>
<evidence type="ECO:0000256" key="5">
    <source>
        <dbReference type="ARBA" id="ARBA00022741"/>
    </source>
</evidence>
<dbReference type="GO" id="GO:0015833">
    <property type="term" value="P:peptide transport"/>
    <property type="evidence" value="ECO:0007669"/>
    <property type="project" value="InterPro"/>
</dbReference>
<comment type="caution">
    <text evidence="9">The sequence shown here is derived from an EMBL/GenBank/DDBJ whole genome shotgun (WGS) entry which is preliminary data.</text>
</comment>
<evidence type="ECO:0000313" key="9">
    <source>
        <dbReference type="EMBL" id="HIU33440.1"/>
    </source>
</evidence>
<reference evidence="9" key="1">
    <citation type="submission" date="2020-10" db="EMBL/GenBank/DDBJ databases">
        <authorList>
            <person name="Gilroy R."/>
        </authorList>
    </citation>
    <scope>NUCLEOTIDE SEQUENCE</scope>
    <source>
        <strain evidence="9">ChiHcec3-11533</strain>
    </source>
</reference>
<keyword evidence="6 9" id="KW-0067">ATP-binding</keyword>
<evidence type="ECO:0000256" key="3">
    <source>
        <dbReference type="ARBA" id="ARBA00022448"/>
    </source>
</evidence>
<gene>
    <name evidence="9" type="ORF">IAB02_02630</name>
</gene>
<dbReference type="PANTHER" id="PTHR43297:SF2">
    <property type="entry name" value="DIPEPTIDE TRANSPORT ATP-BINDING PROTEIN DPPD"/>
    <property type="match status" value="1"/>
</dbReference>
<keyword evidence="3" id="KW-0813">Transport</keyword>
<dbReference type="SUPFAM" id="SSF52540">
    <property type="entry name" value="P-loop containing nucleoside triphosphate hydrolases"/>
    <property type="match status" value="1"/>
</dbReference>
<dbReference type="CDD" id="cd03257">
    <property type="entry name" value="ABC_NikE_OppD_transporters"/>
    <property type="match status" value="1"/>
</dbReference>
<dbReference type="NCBIfam" id="TIGR01727">
    <property type="entry name" value="oligo_HPY"/>
    <property type="match status" value="1"/>
</dbReference>
<dbReference type="GO" id="GO:0016887">
    <property type="term" value="F:ATP hydrolysis activity"/>
    <property type="evidence" value="ECO:0007669"/>
    <property type="project" value="InterPro"/>
</dbReference>
<keyword evidence="4" id="KW-1003">Cell membrane</keyword>
<evidence type="ECO:0000313" key="10">
    <source>
        <dbReference type="Proteomes" id="UP000824072"/>
    </source>
</evidence>
<organism evidence="9 10">
    <name type="scientific">Candidatus Pullichristensenella excrementigallinarum</name>
    <dbReference type="NCBI Taxonomy" id="2840907"/>
    <lineage>
        <taxon>Bacteria</taxon>
        <taxon>Bacillati</taxon>
        <taxon>Bacillota</taxon>
        <taxon>Clostridia</taxon>
        <taxon>Candidatus Pullichristensenella</taxon>
    </lineage>
</organism>